<dbReference type="InterPro" id="IPR000594">
    <property type="entry name" value="ThiF_NAD_FAD-bd"/>
</dbReference>
<dbReference type="PANTHER" id="PTHR43267">
    <property type="entry name" value="TRNA THREONYLCARBAMOYLADENOSINE DEHYDRATASE"/>
    <property type="match status" value="1"/>
</dbReference>
<proteinExistence type="predicted"/>
<dbReference type="Gene3D" id="3.40.50.720">
    <property type="entry name" value="NAD(P)-binding Rossmann-like Domain"/>
    <property type="match status" value="1"/>
</dbReference>
<name>A0ABY6B7C1_9BURK</name>
<feature type="domain" description="THIF-type NAD/FAD binding fold" evidence="1">
    <location>
        <begin position="22"/>
        <end position="252"/>
    </location>
</feature>
<dbReference type="CDD" id="cd00755">
    <property type="entry name" value="YgdL_like"/>
    <property type="match status" value="1"/>
</dbReference>
<evidence type="ECO:0000313" key="3">
    <source>
        <dbReference type="Proteomes" id="UP001064933"/>
    </source>
</evidence>
<dbReference type="SUPFAM" id="SSF69572">
    <property type="entry name" value="Activating enzymes of the ubiquitin-like proteins"/>
    <property type="match status" value="1"/>
</dbReference>
<evidence type="ECO:0000313" key="2">
    <source>
        <dbReference type="EMBL" id="UXH80841.1"/>
    </source>
</evidence>
<gene>
    <name evidence="2" type="ORF">N4261_08460</name>
</gene>
<dbReference type="PANTHER" id="PTHR43267:SF1">
    <property type="entry name" value="TRNA THREONYLCARBAMOYLADENOSINE DEHYDRATASE"/>
    <property type="match status" value="1"/>
</dbReference>
<keyword evidence="3" id="KW-1185">Reference proteome</keyword>
<organism evidence="2 3">
    <name type="scientific">Roseateles amylovorans</name>
    <dbReference type="NCBI Taxonomy" id="2978473"/>
    <lineage>
        <taxon>Bacteria</taxon>
        <taxon>Pseudomonadati</taxon>
        <taxon>Pseudomonadota</taxon>
        <taxon>Betaproteobacteria</taxon>
        <taxon>Burkholderiales</taxon>
        <taxon>Sphaerotilaceae</taxon>
        <taxon>Roseateles</taxon>
    </lineage>
</organism>
<evidence type="ECO:0000259" key="1">
    <source>
        <dbReference type="Pfam" id="PF00899"/>
    </source>
</evidence>
<dbReference type="Proteomes" id="UP001064933">
    <property type="component" value="Chromosome"/>
</dbReference>
<dbReference type="InterPro" id="IPR035985">
    <property type="entry name" value="Ubiquitin-activating_enz"/>
</dbReference>
<reference evidence="2" key="1">
    <citation type="submission" date="2022-10" db="EMBL/GenBank/DDBJ databases">
        <title>Characterization and whole genome sequencing of a new Roseateles species, isolated from fresh water.</title>
        <authorList>
            <person name="Guliayeva D.Y."/>
            <person name="Akhremchuk A.E."/>
            <person name="Sikolenko M.A."/>
            <person name="Valentovich L.N."/>
            <person name="Sidarenka A.V."/>
        </authorList>
    </citation>
    <scope>NUCLEOTIDE SEQUENCE</scope>
    <source>
        <strain evidence="2">BIM B-1768</strain>
    </source>
</reference>
<dbReference type="EMBL" id="CP104562">
    <property type="protein sequence ID" value="UXH80841.1"/>
    <property type="molecule type" value="Genomic_DNA"/>
</dbReference>
<sequence length="264" mass="28396">MTMMDDTLQADAERRFGGLRRLHGERDYARLRAGRFAVVGLGGVGSWVVEALARMGVARLVLIDLDHVAESNINRQVQALGSTVGMAKAEALKQRVLDIHPGCEVVTIEEFVDDKNWPSLLGDVEVDGIVDACDQVRAKAQIAAWARSLMLPQVCVGAAGAKHKPQLVEVLDLSATTHDPLLASLRQRLRKEHGAPRQGSMAVSCVFSREPVGRPPESCDLDGSLNCHGYGSSVAVTAGFGMVAAAELIAQYLKVLAHKQKTVL</sequence>
<dbReference type="Pfam" id="PF00899">
    <property type="entry name" value="ThiF"/>
    <property type="match status" value="1"/>
</dbReference>
<protein>
    <submittedName>
        <fullName evidence="2">tRNA threonylcarbamoyladenosine dehydratase</fullName>
    </submittedName>
</protein>
<dbReference type="RefSeq" id="WP_261760655.1">
    <property type="nucleotide sequence ID" value="NZ_CP104562.2"/>
</dbReference>
<accession>A0ABY6B7C1</accession>
<dbReference type="InterPro" id="IPR045886">
    <property type="entry name" value="ThiF/MoeB/HesA"/>
</dbReference>